<evidence type="ECO:0000313" key="2">
    <source>
        <dbReference type="EMBL" id="MQY30667.1"/>
    </source>
</evidence>
<comment type="caution">
    <text evidence="2">The sequence shown here is derived from an EMBL/GenBank/DDBJ whole genome shotgun (WGS) entry which is preliminary data.</text>
</comment>
<protein>
    <recommendedName>
        <fullName evidence="4">Acid stress chaperone HdeA</fullName>
    </recommendedName>
</protein>
<dbReference type="AlphaFoldDB" id="A0A7K0DYS6"/>
<dbReference type="RefSeq" id="WP_153347900.1">
    <property type="nucleotide sequence ID" value="NZ_WEGI01000014.1"/>
</dbReference>
<accession>A0A7K0DYS6</accession>
<feature type="signal peptide" evidence="1">
    <location>
        <begin position="1"/>
        <end position="18"/>
    </location>
</feature>
<reference evidence="2 3" key="1">
    <citation type="submission" date="2019-10" db="EMBL/GenBank/DDBJ databases">
        <title>Nocardia macrotermitis sp. nov. and Nocardia aurantia sp. nov., isolated from the gut of fungus growing-termite Macrotermes natalensis.</title>
        <authorList>
            <person name="Benndorf R."/>
            <person name="Schwitalla J."/>
            <person name="Martin K."/>
            <person name="De Beer W."/>
            <person name="Kaster A.-K."/>
            <person name="Vollmers J."/>
            <person name="Poulsen M."/>
            <person name="Beemelmanns C."/>
        </authorList>
    </citation>
    <scope>NUCLEOTIDE SEQUENCE [LARGE SCALE GENOMIC DNA]</scope>
    <source>
        <strain evidence="2 3">RB56</strain>
    </source>
</reference>
<keyword evidence="3" id="KW-1185">Reference proteome</keyword>
<feature type="chain" id="PRO_5039147439" description="Acid stress chaperone HdeA" evidence="1">
    <location>
        <begin position="19"/>
        <end position="106"/>
    </location>
</feature>
<dbReference type="OrthoDB" id="4567275at2"/>
<evidence type="ECO:0000256" key="1">
    <source>
        <dbReference type="SAM" id="SignalP"/>
    </source>
</evidence>
<organism evidence="2 3">
    <name type="scientific">Nocardia aurantia</name>
    <dbReference type="NCBI Taxonomy" id="2585199"/>
    <lineage>
        <taxon>Bacteria</taxon>
        <taxon>Bacillati</taxon>
        <taxon>Actinomycetota</taxon>
        <taxon>Actinomycetes</taxon>
        <taxon>Mycobacteriales</taxon>
        <taxon>Nocardiaceae</taxon>
        <taxon>Nocardia</taxon>
    </lineage>
</organism>
<dbReference type="PROSITE" id="PS51257">
    <property type="entry name" value="PROKAR_LIPOPROTEIN"/>
    <property type="match status" value="1"/>
</dbReference>
<evidence type="ECO:0008006" key="4">
    <source>
        <dbReference type="Google" id="ProtNLM"/>
    </source>
</evidence>
<dbReference type="Proteomes" id="UP000431401">
    <property type="component" value="Unassembled WGS sequence"/>
</dbReference>
<proteinExistence type="predicted"/>
<gene>
    <name evidence="2" type="ORF">NRB56_62690</name>
</gene>
<sequence length="106" mass="11251">MRLLRWPTAGVAAAIVAAALLTGCTDVKQALNKGGDTPCGDYVKQDQDTKRMTITKFVKQQTGDQHEPAGTTVDATLVSVDFLCGTQRNASTPIKNADVAGIFLNK</sequence>
<dbReference type="EMBL" id="WEGI01000014">
    <property type="protein sequence ID" value="MQY30667.1"/>
    <property type="molecule type" value="Genomic_DNA"/>
</dbReference>
<name>A0A7K0DYS6_9NOCA</name>
<evidence type="ECO:0000313" key="3">
    <source>
        <dbReference type="Proteomes" id="UP000431401"/>
    </source>
</evidence>
<keyword evidence="1" id="KW-0732">Signal</keyword>